<dbReference type="InterPro" id="IPR043129">
    <property type="entry name" value="ATPase_NBD"/>
</dbReference>
<name>A0A9D1HAH7_9FIRM</name>
<protein>
    <submittedName>
        <fullName evidence="3">Phosphatase</fullName>
    </submittedName>
</protein>
<dbReference type="GO" id="GO:0006357">
    <property type="term" value="P:regulation of transcription by RNA polymerase II"/>
    <property type="evidence" value="ECO:0007669"/>
    <property type="project" value="TreeGrafter"/>
</dbReference>
<dbReference type="Gene3D" id="3.30.420.40">
    <property type="match status" value="1"/>
</dbReference>
<comment type="similarity">
    <text evidence="1">Belongs to the GppA/Ppx family.</text>
</comment>
<sequence length="313" mass="34982">MYNYNAIRIKECVMTYGVIDVGSNTVRLCIYDVEGEKITSLFNNKTTAGLIGYVHDGELSKVGIKKACNVLSTYKEMAARAQMEALYVFATASLRNISNTEEAVKEIKETTGLDVDILSGYEEAVLDFEGAASSMKLDDGVMVDIGGGSTEILVFKNGKIKDAESLDFGSLSMYKTYVSKLFPKGSEKKAIRKRVEAELKEVRFLHKGEHKKMIGIGGTIRAVKKFNNERFDMGRENDRIPVGNMQLLLEEFKDEEKQILNKILRVAPDRVHTLIPGMIILDTVCRYCGCDEIVMSSFGVREGYLYKKVVGKK</sequence>
<evidence type="ECO:0000313" key="4">
    <source>
        <dbReference type="Proteomes" id="UP000824159"/>
    </source>
</evidence>
<dbReference type="Pfam" id="PF02541">
    <property type="entry name" value="Ppx-GppA"/>
    <property type="match status" value="1"/>
</dbReference>
<reference evidence="3" key="1">
    <citation type="submission" date="2020-10" db="EMBL/GenBank/DDBJ databases">
        <authorList>
            <person name="Gilroy R."/>
        </authorList>
    </citation>
    <scope>NUCLEOTIDE SEQUENCE</scope>
    <source>
        <strain evidence="3">CHK176-22527</strain>
    </source>
</reference>
<dbReference type="SUPFAM" id="SSF53067">
    <property type="entry name" value="Actin-like ATPase domain"/>
    <property type="match status" value="2"/>
</dbReference>
<comment type="caution">
    <text evidence="3">The sequence shown here is derived from an EMBL/GenBank/DDBJ whole genome shotgun (WGS) entry which is preliminary data.</text>
</comment>
<proteinExistence type="inferred from homology"/>
<evidence type="ECO:0000256" key="1">
    <source>
        <dbReference type="ARBA" id="ARBA00007125"/>
    </source>
</evidence>
<dbReference type="AlphaFoldDB" id="A0A9D1HAH7"/>
<reference evidence="3" key="2">
    <citation type="journal article" date="2021" name="PeerJ">
        <title>Extensive microbial diversity within the chicken gut microbiome revealed by metagenomics and culture.</title>
        <authorList>
            <person name="Gilroy R."/>
            <person name="Ravi A."/>
            <person name="Getino M."/>
            <person name="Pursley I."/>
            <person name="Horton D.L."/>
            <person name="Alikhan N.F."/>
            <person name="Baker D."/>
            <person name="Gharbi K."/>
            <person name="Hall N."/>
            <person name="Watson M."/>
            <person name="Adriaenssens E.M."/>
            <person name="Foster-Nyarko E."/>
            <person name="Jarju S."/>
            <person name="Secka A."/>
            <person name="Antonio M."/>
            <person name="Oren A."/>
            <person name="Chaudhuri R.R."/>
            <person name="La Ragione R."/>
            <person name="Hildebrand F."/>
            <person name="Pallen M.J."/>
        </authorList>
    </citation>
    <scope>NUCLEOTIDE SEQUENCE</scope>
    <source>
        <strain evidence="3">CHK176-22527</strain>
    </source>
</reference>
<evidence type="ECO:0000259" key="2">
    <source>
        <dbReference type="Pfam" id="PF02541"/>
    </source>
</evidence>
<dbReference type="InterPro" id="IPR050273">
    <property type="entry name" value="GppA/Ppx_hydrolase"/>
</dbReference>
<gene>
    <name evidence="3" type="ORF">IAD12_00070</name>
</gene>
<feature type="domain" description="Ppx/GppA phosphatase N-terminal" evidence="2">
    <location>
        <begin position="30"/>
        <end position="309"/>
    </location>
</feature>
<dbReference type="PANTHER" id="PTHR30005">
    <property type="entry name" value="EXOPOLYPHOSPHATASE"/>
    <property type="match status" value="1"/>
</dbReference>
<dbReference type="Proteomes" id="UP000824159">
    <property type="component" value="Unassembled WGS sequence"/>
</dbReference>
<dbReference type="InterPro" id="IPR003695">
    <property type="entry name" value="Ppx_GppA_N"/>
</dbReference>
<dbReference type="PANTHER" id="PTHR30005:SF0">
    <property type="entry name" value="RETROGRADE REGULATION PROTEIN 2"/>
    <property type="match status" value="1"/>
</dbReference>
<accession>A0A9D1HAH7</accession>
<dbReference type="Gene3D" id="3.30.420.150">
    <property type="entry name" value="Exopolyphosphatase. Domain 2"/>
    <property type="match status" value="1"/>
</dbReference>
<dbReference type="CDD" id="cd24052">
    <property type="entry name" value="ASKHA_NBD_HpPPX-GppA-like"/>
    <property type="match status" value="1"/>
</dbReference>
<evidence type="ECO:0000313" key="3">
    <source>
        <dbReference type="EMBL" id="HIT98635.1"/>
    </source>
</evidence>
<dbReference type="EMBL" id="DVLX01000002">
    <property type="protein sequence ID" value="HIT98635.1"/>
    <property type="molecule type" value="Genomic_DNA"/>
</dbReference>
<organism evidence="3 4">
    <name type="scientific">Candidatus Allocopromorpha excrementavium</name>
    <dbReference type="NCBI Taxonomy" id="2840741"/>
    <lineage>
        <taxon>Bacteria</taxon>
        <taxon>Bacillati</taxon>
        <taxon>Bacillota</taxon>
        <taxon>Clostridia</taxon>
        <taxon>Eubacteriales</taxon>
        <taxon>Eubacteriaceae</taxon>
        <taxon>Eubacteriaceae incertae sedis</taxon>
        <taxon>Candidatus Allocopromorpha</taxon>
    </lineage>
</organism>